<accession>A0A2U9T027</accession>
<proteinExistence type="predicted"/>
<name>A0A2U9T027_9GAMM</name>
<dbReference type="KEGG" id="lmb:C9I47_0047"/>
<evidence type="ECO:0000313" key="2">
    <source>
        <dbReference type="Proteomes" id="UP000249447"/>
    </source>
</evidence>
<gene>
    <name evidence="1" type="ORF">C9I47_0047</name>
</gene>
<keyword evidence="2" id="KW-1185">Reference proteome</keyword>
<evidence type="ECO:0000313" key="1">
    <source>
        <dbReference type="EMBL" id="AWV05773.1"/>
    </source>
</evidence>
<reference evidence="1 2" key="1">
    <citation type="submission" date="2018-05" db="EMBL/GenBank/DDBJ databases">
        <title>The complete genome of Lysobacter maris HZ9B, a marine bacterium antagonistic against terrestrial plant pathogens.</title>
        <authorList>
            <person name="Zhang X.-Q."/>
        </authorList>
    </citation>
    <scope>NUCLEOTIDE SEQUENCE [LARGE SCALE GENOMIC DNA]</scope>
    <source>
        <strain evidence="1 2">HZ9B</strain>
    </source>
</reference>
<protein>
    <submittedName>
        <fullName evidence="1">Uncharacterized protein</fullName>
    </submittedName>
</protein>
<dbReference type="EMBL" id="CP029843">
    <property type="protein sequence ID" value="AWV05773.1"/>
    <property type="molecule type" value="Genomic_DNA"/>
</dbReference>
<dbReference type="AlphaFoldDB" id="A0A2U9T027"/>
<organism evidence="1 2">
    <name type="scientific">Marilutibacter maris</name>
    <dbReference type="NCBI Taxonomy" id="1605891"/>
    <lineage>
        <taxon>Bacteria</taxon>
        <taxon>Pseudomonadati</taxon>
        <taxon>Pseudomonadota</taxon>
        <taxon>Gammaproteobacteria</taxon>
        <taxon>Lysobacterales</taxon>
        <taxon>Lysobacteraceae</taxon>
        <taxon>Marilutibacter</taxon>
    </lineage>
</organism>
<dbReference type="Proteomes" id="UP000249447">
    <property type="component" value="Chromosome"/>
</dbReference>
<sequence>MVLGFCGNAQALQNFTGKVTSIEVTYMPGKLVFALDAGNAACPAGKGLTWNKADQENNKAVMAALATSMSTGLRVKFYIEDDDIACVGRYVYLVE</sequence>